<evidence type="ECO:0000313" key="1">
    <source>
        <dbReference type="EMBL" id="KAL2096843.1"/>
    </source>
</evidence>
<comment type="caution">
    <text evidence="1">The sequence shown here is derived from an EMBL/GenBank/DDBJ whole genome shotgun (WGS) entry which is preliminary data.</text>
</comment>
<dbReference type="EMBL" id="JBHFQA010000006">
    <property type="protein sequence ID" value="KAL2096843.1"/>
    <property type="molecule type" value="Genomic_DNA"/>
</dbReference>
<gene>
    <name evidence="1" type="ORF">ACEWY4_006050</name>
</gene>
<keyword evidence="2" id="KW-1185">Reference proteome</keyword>
<name>A0ABD1KDB5_9TELE</name>
<organism evidence="1 2">
    <name type="scientific">Coilia grayii</name>
    <name type="common">Gray's grenadier anchovy</name>
    <dbReference type="NCBI Taxonomy" id="363190"/>
    <lineage>
        <taxon>Eukaryota</taxon>
        <taxon>Metazoa</taxon>
        <taxon>Chordata</taxon>
        <taxon>Craniata</taxon>
        <taxon>Vertebrata</taxon>
        <taxon>Euteleostomi</taxon>
        <taxon>Actinopterygii</taxon>
        <taxon>Neopterygii</taxon>
        <taxon>Teleostei</taxon>
        <taxon>Clupei</taxon>
        <taxon>Clupeiformes</taxon>
        <taxon>Clupeoidei</taxon>
        <taxon>Engraulidae</taxon>
        <taxon>Coilinae</taxon>
        <taxon>Coilia</taxon>
    </lineage>
</organism>
<proteinExistence type="predicted"/>
<dbReference type="Proteomes" id="UP001591681">
    <property type="component" value="Unassembled WGS sequence"/>
</dbReference>
<evidence type="ECO:0000313" key="2">
    <source>
        <dbReference type="Proteomes" id="UP001591681"/>
    </source>
</evidence>
<accession>A0ABD1KDB5</accession>
<sequence>MMDILQMRRVRFLYNSYFLVSQPPPFAFKPAESLLHHHAASAYPGIVLSDSPGHCAKYGSYSLIEDRINKVLDLQLVQSSEVPSSSWCEIEGLKRSVRFLKDQDLQLSAITDRQVAKWVREELCPEGTRHFFDIWNIGKSVQKALDATAKERGCEDLKLWRPAIINHLYWTAASTPNSDPNVMEAKWCSMVNHVQDIHEHGGTAFPHCAHPPLEGEAREKEWLEPGSTAAFNLEGIAMRGALVKDIRQLSPQHQTYSLEAFHSLILHFAPKHTSFSYVGMYSRLLLAALHFNANGDRLMARTSHGEPRYAVRYPWFRKGGWVIRPIKENPTYVDFK</sequence>
<reference evidence="1 2" key="1">
    <citation type="submission" date="2024-09" db="EMBL/GenBank/DDBJ databases">
        <title>A chromosome-level genome assembly of Gray's grenadier anchovy, Coilia grayii.</title>
        <authorList>
            <person name="Fu Z."/>
        </authorList>
    </citation>
    <scope>NUCLEOTIDE SEQUENCE [LARGE SCALE GENOMIC DNA]</scope>
    <source>
        <strain evidence="1">G4</strain>
        <tissue evidence="1">Muscle</tissue>
    </source>
</reference>
<protein>
    <submittedName>
        <fullName evidence="1">Uncharacterized protein</fullName>
    </submittedName>
</protein>
<dbReference type="PANTHER" id="PTHR31751">
    <property type="entry name" value="SI:CH211-108C17.2-RELATED-RELATED"/>
    <property type="match status" value="1"/>
</dbReference>
<dbReference type="AlphaFoldDB" id="A0ABD1KDB5"/>
<dbReference type="PANTHER" id="PTHR31751:SF42">
    <property type="entry name" value="PROTEIN CBG10204"/>
    <property type="match status" value="1"/>
</dbReference>